<dbReference type="Proteomes" id="UP001153387">
    <property type="component" value="Unassembled WGS sequence"/>
</dbReference>
<evidence type="ECO:0000256" key="3">
    <source>
        <dbReference type="SAM" id="MobiDB-lite"/>
    </source>
</evidence>
<dbReference type="EMBL" id="JAPDHZ010000008">
    <property type="protein sequence ID" value="MDG0795202.1"/>
    <property type="molecule type" value="Genomic_DNA"/>
</dbReference>
<dbReference type="RefSeq" id="WP_277568895.1">
    <property type="nucleotide sequence ID" value="NZ_JAPDHZ010000008.1"/>
</dbReference>
<accession>A0A9X4QR34</accession>
<keyword evidence="2 4" id="KW-0472">Membrane</keyword>
<dbReference type="InterPro" id="IPR050768">
    <property type="entry name" value="UPF0353/GerABKA_families"/>
</dbReference>
<organism evidence="5 6">
    <name type="scientific">Cohnella ginsengisoli</name>
    <dbReference type="NCBI Taxonomy" id="425004"/>
    <lineage>
        <taxon>Bacteria</taxon>
        <taxon>Bacillati</taxon>
        <taxon>Bacillota</taxon>
        <taxon>Bacilli</taxon>
        <taxon>Bacillales</taxon>
        <taxon>Paenibacillaceae</taxon>
        <taxon>Cohnella</taxon>
    </lineage>
</organism>
<keyword evidence="6" id="KW-1185">Reference proteome</keyword>
<feature type="region of interest" description="Disordered" evidence="3">
    <location>
        <begin position="1"/>
        <end position="30"/>
    </location>
</feature>
<comment type="similarity">
    <text evidence="1">Belongs to the GerABKA family.</text>
</comment>
<feature type="transmembrane region" description="Helical" evidence="4">
    <location>
        <begin position="305"/>
        <end position="324"/>
    </location>
</feature>
<keyword evidence="4" id="KW-1133">Transmembrane helix</keyword>
<feature type="transmembrane region" description="Helical" evidence="4">
    <location>
        <begin position="372"/>
        <end position="392"/>
    </location>
</feature>
<dbReference type="GO" id="GO:0016020">
    <property type="term" value="C:membrane"/>
    <property type="evidence" value="ECO:0007669"/>
    <property type="project" value="InterPro"/>
</dbReference>
<evidence type="ECO:0000313" key="6">
    <source>
        <dbReference type="Proteomes" id="UP001153387"/>
    </source>
</evidence>
<reference evidence="5 6" key="1">
    <citation type="submission" date="2022-10" db="EMBL/GenBank/DDBJ databases">
        <title>Comparative genomic analysis of Cohnella hashimotonis sp. nov., isolated from the International Space Station.</title>
        <authorList>
            <person name="Simpson A."/>
            <person name="Venkateswaran K."/>
        </authorList>
    </citation>
    <scope>NUCLEOTIDE SEQUENCE [LARGE SCALE GENOMIC DNA]</scope>
    <source>
        <strain evidence="5 6">DSM 18997</strain>
    </source>
</reference>
<dbReference type="PIRSF" id="PIRSF005690">
    <property type="entry name" value="GerBA"/>
    <property type="match status" value="1"/>
</dbReference>
<dbReference type="PANTHER" id="PTHR22550:SF16">
    <property type="entry name" value="SPORE GERMINATION PROTEIN"/>
    <property type="match status" value="1"/>
</dbReference>
<sequence>MGILSLFGGKHKRNSQRPTGSPRGQALPDEPFATDLRSNLDKLSELFPNTLDLNVRRLNIRATGQDAALVYIDGLTDKTEINTSIIKPLLMQTGTNGEMPIEIGRMVRVYGWNDLTVAVLKGSSVLLVEGSDEAIVMRTGGWPQRNPTDPKMETSLRGAQMGFVETIEQNIAMIRRYLPNRELKFKNFTVGRRGNTQVSIAYLEDVANPDILRELEDRIGRLDVDVIINTGELAELIEDNPYSPFPQLLITERPDAAVSQIAQGRFAVLVDRSPTVLIGPASFVSFFQNIDDYSTRWSIATFIRMLRFLAFFISISLPGFYIAVTSFNFELVPIKLLITIGTYRGTVPFAPFIEAAFMELTLEMIREAGVRLPSPIGQTVGIVGGIVIGQAIVQAGLISNIMVVVVAFTAISSFILPNLDMVAAVRIIRFSLMAAASMFGIFGLLVGLMILVGHMISLETLGTPFSTPFSPMRFSDWRDTVVRSPLWKLTRRPVGAHPTQTRRQGDNRPKGDG</sequence>
<comment type="caution">
    <text evidence="5">The sequence shown here is derived from an EMBL/GenBank/DDBJ whole genome shotgun (WGS) entry which is preliminary data.</text>
</comment>
<dbReference type="Pfam" id="PF03323">
    <property type="entry name" value="GerA"/>
    <property type="match status" value="1"/>
</dbReference>
<protein>
    <submittedName>
        <fullName evidence="5">Spore germination protein</fullName>
    </submittedName>
</protein>
<dbReference type="PANTHER" id="PTHR22550">
    <property type="entry name" value="SPORE GERMINATION PROTEIN"/>
    <property type="match status" value="1"/>
</dbReference>
<proteinExistence type="inferred from homology"/>
<feature type="transmembrane region" description="Helical" evidence="4">
    <location>
        <begin position="398"/>
        <end position="419"/>
    </location>
</feature>
<feature type="region of interest" description="Disordered" evidence="3">
    <location>
        <begin position="493"/>
        <end position="513"/>
    </location>
</feature>
<evidence type="ECO:0000256" key="4">
    <source>
        <dbReference type="SAM" id="Phobius"/>
    </source>
</evidence>
<dbReference type="GO" id="GO:0009847">
    <property type="term" value="P:spore germination"/>
    <property type="evidence" value="ECO:0007669"/>
    <property type="project" value="InterPro"/>
</dbReference>
<keyword evidence="4" id="KW-0812">Transmembrane</keyword>
<name>A0A9X4QR34_9BACL</name>
<feature type="transmembrane region" description="Helical" evidence="4">
    <location>
        <begin position="431"/>
        <end position="456"/>
    </location>
</feature>
<feature type="compositionally biased region" description="Basic and acidic residues" evidence="3">
    <location>
        <begin position="503"/>
        <end position="513"/>
    </location>
</feature>
<evidence type="ECO:0000256" key="1">
    <source>
        <dbReference type="ARBA" id="ARBA00005278"/>
    </source>
</evidence>
<gene>
    <name evidence="5" type="ORF">OMP38_33530</name>
</gene>
<evidence type="ECO:0000313" key="5">
    <source>
        <dbReference type="EMBL" id="MDG0795202.1"/>
    </source>
</evidence>
<dbReference type="InterPro" id="IPR004995">
    <property type="entry name" value="Spore_Ger"/>
</dbReference>
<dbReference type="AlphaFoldDB" id="A0A9X4QR34"/>
<evidence type="ECO:0000256" key="2">
    <source>
        <dbReference type="ARBA" id="ARBA00023136"/>
    </source>
</evidence>